<evidence type="ECO:0000313" key="2">
    <source>
        <dbReference type="EMBL" id="XBM46736.1"/>
    </source>
</evidence>
<dbReference type="InterPro" id="IPR025101">
    <property type="entry name" value="DUF4012"/>
</dbReference>
<keyword evidence="1" id="KW-0812">Transmembrane</keyword>
<dbReference type="EMBL" id="CP157390">
    <property type="protein sequence ID" value="XBM46736.1"/>
    <property type="molecule type" value="Genomic_DNA"/>
</dbReference>
<protein>
    <submittedName>
        <fullName evidence="2">DUF4012 domain-containing protein</fullName>
    </submittedName>
</protein>
<dbReference type="RefSeq" id="WP_348786717.1">
    <property type="nucleotide sequence ID" value="NZ_CP157390.1"/>
</dbReference>
<sequence length="620" mass="63050">MAIGLSREQAPPRAAEYEPVRRRRRPVLIAVIVVLAVLLAAFVGWIGIRALLARQQLEAAQPSASAVVAAIRSGDVTAARSAAGELSKHAAQAASLTGDPIWRLGEGIPLVGPNLAAVRVVASATDSVAREVVAPLVSVSGQVDPRSLKPAGGRIDLAPLVAARPVVTKAQAAFHAAAGSAAGVSTASLIQPVGDAVSRLNGLFGQASPSIDAIGNSTRLLPGMLGQAGVRNILVVAQNPAELRATGGLIGSVALIRADHGAVTLEAQQAGTSIGPWPSEVSDIPDATIGIYGPLVGRFLQDANYTPDFPLAATTIAAMWEKAHGGTVDAVITMDPVVLSALLKATGPVALPSGDTITSANAVPLLLSEVYARYPASSQQDAFFSSAAAAIFGKLAAGHVDGEKLLSAFSSAGSSDRLRIWSAHADEQDVLASTTLAGALPVSTPQTAALGVYLNDATGSKMDYYLHASVSAGAEVCRFDFRPTSLVRVTLTNHAPANAGTSLPTYVTGGGTYGVPPGEILTRVVVYGPAGGLLAGTRLGSDPVRVVSGTDRARPVAVVSVQLKPGESKTVTVQFVNARQLSPGLTVATTPLPPGAGVTPDVGARTTITSIAHVCDSLVK</sequence>
<reference evidence="2" key="1">
    <citation type="submission" date="2024-05" db="EMBL/GenBank/DDBJ databases">
        <title>The Natural Products Discovery Center: Release of the First 8490 Sequenced Strains for Exploring Actinobacteria Biosynthetic Diversity.</title>
        <authorList>
            <person name="Kalkreuter E."/>
            <person name="Kautsar S.A."/>
            <person name="Yang D."/>
            <person name="Bader C.D."/>
            <person name="Teijaro C.N."/>
            <person name="Fluegel L."/>
            <person name="Davis C.M."/>
            <person name="Simpson J.R."/>
            <person name="Lauterbach L."/>
            <person name="Steele A.D."/>
            <person name="Gui C."/>
            <person name="Meng S."/>
            <person name="Li G."/>
            <person name="Viehrig K."/>
            <person name="Ye F."/>
            <person name="Su P."/>
            <person name="Kiefer A.F."/>
            <person name="Nichols A."/>
            <person name="Cepeda A.J."/>
            <person name="Yan W."/>
            <person name="Fan B."/>
            <person name="Jiang Y."/>
            <person name="Adhikari A."/>
            <person name="Zheng C.-J."/>
            <person name="Schuster L."/>
            <person name="Cowan T.M."/>
            <person name="Smanski M.J."/>
            <person name="Chevrette M.G."/>
            <person name="de Carvalho L.P.S."/>
            <person name="Shen B."/>
        </authorList>
    </citation>
    <scope>NUCLEOTIDE SEQUENCE</scope>
    <source>
        <strain evidence="2">NPDC080035</strain>
    </source>
</reference>
<keyword evidence="1" id="KW-1133">Transmembrane helix</keyword>
<evidence type="ECO:0000256" key="1">
    <source>
        <dbReference type="SAM" id="Phobius"/>
    </source>
</evidence>
<gene>
    <name evidence="2" type="ORF">AAME72_11615</name>
</gene>
<accession>A0AAU7G703</accession>
<proteinExistence type="predicted"/>
<dbReference type="Pfam" id="PF13196">
    <property type="entry name" value="DUF4012"/>
    <property type="match status" value="1"/>
</dbReference>
<feature type="transmembrane region" description="Helical" evidence="1">
    <location>
        <begin position="27"/>
        <end position="48"/>
    </location>
</feature>
<name>A0AAU7G703_9MICO</name>
<organism evidence="2">
    <name type="scientific">Leifsonia sp. NPDC080035</name>
    <dbReference type="NCBI Taxonomy" id="3143936"/>
    <lineage>
        <taxon>Bacteria</taxon>
        <taxon>Bacillati</taxon>
        <taxon>Actinomycetota</taxon>
        <taxon>Actinomycetes</taxon>
        <taxon>Micrococcales</taxon>
        <taxon>Microbacteriaceae</taxon>
        <taxon>Leifsonia</taxon>
    </lineage>
</organism>
<dbReference type="AlphaFoldDB" id="A0AAU7G703"/>
<keyword evidence="1" id="KW-0472">Membrane</keyword>